<dbReference type="GO" id="GO:0009016">
    <property type="term" value="F:succinyldiaminopimelate transaminase activity"/>
    <property type="evidence" value="ECO:0007669"/>
    <property type="project" value="UniProtKB-EC"/>
</dbReference>
<evidence type="ECO:0000256" key="1">
    <source>
        <dbReference type="ARBA" id="ARBA00001933"/>
    </source>
</evidence>
<dbReference type="EMBL" id="CP098242">
    <property type="protein sequence ID" value="WAW10662.1"/>
    <property type="molecule type" value="Genomic_DNA"/>
</dbReference>
<dbReference type="Proteomes" id="UP001156215">
    <property type="component" value="Chromosome"/>
</dbReference>
<gene>
    <name evidence="5" type="primary">dapC</name>
    <name evidence="5" type="ORF">NB640_03090</name>
</gene>
<dbReference type="InterPro" id="IPR015421">
    <property type="entry name" value="PyrdxlP-dep_Trfase_major"/>
</dbReference>
<comment type="cofactor">
    <cofactor evidence="1">
        <name>pyridoxal 5'-phosphate</name>
        <dbReference type="ChEBI" id="CHEBI:597326"/>
    </cofactor>
</comment>
<keyword evidence="2 5" id="KW-0032">Aminotransferase</keyword>
<dbReference type="AlphaFoldDB" id="A0A9E9P360"/>
<reference evidence="5" key="1">
    <citation type="journal article" date="2022" name="Front. Microbiol.">
        <title>New perspectives on an old grouping: The genomic and phenotypic variability of Oxalobacter formigenes and the implications for calcium oxalate stone prevention.</title>
        <authorList>
            <person name="Chmiel J.A."/>
            <person name="Carr C."/>
            <person name="Stuivenberg G.A."/>
            <person name="Venema R."/>
            <person name="Chanyi R.M."/>
            <person name="Al K.F."/>
            <person name="Giguere D."/>
            <person name="Say H."/>
            <person name="Akouris P.P."/>
            <person name="Dominguez Romero S.A."/>
            <person name="Kwong A."/>
            <person name="Tai V."/>
            <person name="Koval S.F."/>
            <person name="Razvi H."/>
            <person name="Bjazevic J."/>
            <person name="Burton J.P."/>
        </authorList>
    </citation>
    <scope>NUCLEOTIDE SEQUENCE</scope>
    <source>
        <strain evidence="5">WoOx3</strain>
    </source>
</reference>
<dbReference type="SUPFAM" id="SSF53383">
    <property type="entry name" value="PLP-dependent transferases"/>
    <property type="match status" value="1"/>
</dbReference>
<dbReference type="InterPro" id="IPR015424">
    <property type="entry name" value="PyrdxlP-dep_Trfase"/>
</dbReference>
<dbReference type="RefSeq" id="WP_269309693.1">
    <property type="nucleotide sequence ID" value="NZ_CP098242.1"/>
</dbReference>
<sequence>MNPYLNRLQSYPFEKLRQLFSDTAPNTSCPHINLGIGEPRHPTPAFIRQAICDNLDGLAAYPATIGQETLRLAIAHWLTQRYDIPMPDHATQIIPTLGSREALFSLAQAVLDPAEHGIVVCPNPFYQIYEGAALLAGATPYFVNADPKRNFNGDYDSVPEAIWEKTRLLYLCSPANPTGAVLTLSQWEKLFALSDRYGFIIASDECYSEIYFGDNAPLGGLKAAHRLGRTDYRRLVMLSSLSKRSNVPGMRSGFAAGDASILKSFLLYRTYHGSAMSLTVQNASIAAWQDENHVRENRAKYQEKFDKATPLLQEVLDVALPDASFYLWAEVFEKTGLTDTAFARKLYADCHVTVLPGSYLAREAHGINPGSNRIRIALVAEQDECLEAMNRITDFVRRL</sequence>
<dbReference type="InterPro" id="IPR019878">
    <property type="entry name" value="DapC_beta/gammaproteobac"/>
</dbReference>
<dbReference type="GO" id="GO:0030170">
    <property type="term" value="F:pyridoxal phosphate binding"/>
    <property type="evidence" value="ECO:0007669"/>
    <property type="project" value="InterPro"/>
</dbReference>
<dbReference type="InterPro" id="IPR015422">
    <property type="entry name" value="PyrdxlP-dep_Trfase_small"/>
</dbReference>
<dbReference type="KEGG" id="ovb:NB640_03090"/>
<accession>A0A9E9P360</accession>
<dbReference type="Pfam" id="PF00155">
    <property type="entry name" value="Aminotran_1_2"/>
    <property type="match status" value="1"/>
</dbReference>
<keyword evidence="6" id="KW-1185">Reference proteome</keyword>
<dbReference type="Gene3D" id="3.40.640.10">
    <property type="entry name" value="Type I PLP-dependent aspartate aminotransferase-like (Major domain)"/>
    <property type="match status" value="1"/>
</dbReference>
<dbReference type="EC" id="2.6.1.17" evidence="5"/>
<evidence type="ECO:0000313" key="5">
    <source>
        <dbReference type="EMBL" id="WAW10662.1"/>
    </source>
</evidence>
<feature type="domain" description="Aminotransferase class I/classII large" evidence="4">
    <location>
        <begin position="32"/>
        <end position="392"/>
    </location>
</feature>
<name>A0A9E9P360_9BURK</name>
<dbReference type="CDD" id="cd00609">
    <property type="entry name" value="AAT_like"/>
    <property type="match status" value="1"/>
</dbReference>
<protein>
    <submittedName>
        <fullName evidence="5">Succinyldiaminopimelate transaminase</fullName>
        <ecNumber evidence="5">2.6.1.17</ecNumber>
    </submittedName>
</protein>
<keyword evidence="3 5" id="KW-0808">Transferase</keyword>
<dbReference type="InterPro" id="IPR004839">
    <property type="entry name" value="Aminotransferase_I/II_large"/>
</dbReference>
<dbReference type="InterPro" id="IPR050881">
    <property type="entry name" value="LL-DAP_aminotransferase"/>
</dbReference>
<dbReference type="NCBIfam" id="TIGR03538">
    <property type="entry name" value="DapC_gpp"/>
    <property type="match status" value="1"/>
</dbReference>
<dbReference type="GO" id="GO:0009089">
    <property type="term" value="P:lysine biosynthetic process via diaminopimelate"/>
    <property type="evidence" value="ECO:0007669"/>
    <property type="project" value="InterPro"/>
</dbReference>
<evidence type="ECO:0000256" key="2">
    <source>
        <dbReference type="ARBA" id="ARBA00022576"/>
    </source>
</evidence>
<evidence type="ECO:0000259" key="4">
    <source>
        <dbReference type="Pfam" id="PF00155"/>
    </source>
</evidence>
<evidence type="ECO:0000313" key="6">
    <source>
        <dbReference type="Proteomes" id="UP001156215"/>
    </source>
</evidence>
<proteinExistence type="predicted"/>
<dbReference type="PANTHER" id="PTHR42832">
    <property type="entry name" value="AMINO ACID AMINOTRANSFERASE"/>
    <property type="match status" value="1"/>
</dbReference>
<dbReference type="Gene3D" id="3.90.1150.10">
    <property type="entry name" value="Aspartate Aminotransferase, domain 1"/>
    <property type="match status" value="1"/>
</dbReference>
<dbReference type="PANTHER" id="PTHR42832:SF3">
    <property type="entry name" value="L-GLUTAMINE--4-(METHYLSULFANYL)-2-OXOBUTANOATE AMINOTRANSFERASE"/>
    <property type="match status" value="1"/>
</dbReference>
<organism evidence="5 6">
    <name type="scientific">Oxalobacter vibrioformis</name>
    <dbReference type="NCBI Taxonomy" id="933080"/>
    <lineage>
        <taxon>Bacteria</taxon>
        <taxon>Pseudomonadati</taxon>
        <taxon>Pseudomonadota</taxon>
        <taxon>Betaproteobacteria</taxon>
        <taxon>Burkholderiales</taxon>
        <taxon>Oxalobacteraceae</taxon>
        <taxon>Oxalobacter</taxon>
    </lineage>
</organism>
<evidence type="ECO:0000256" key="3">
    <source>
        <dbReference type="ARBA" id="ARBA00022679"/>
    </source>
</evidence>